<dbReference type="PROSITE" id="PS50003">
    <property type="entry name" value="PH_DOMAIN"/>
    <property type="match status" value="1"/>
</dbReference>
<feature type="region of interest" description="Disordered" evidence="1">
    <location>
        <begin position="217"/>
        <end position="252"/>
    </location>
</feature>
<evidence type="ECO:0000259" key="2">
    <source>
        <dbReference type="PROSITE" id="PS50003"/>
    </source>
</evidence>
<dbReference type="InterPro" id="IPR001849">
    <property type="entry name" value="PH_domain"/>
</dbReference>
<proteinExistence type="predicted"/>
<dbReference type="EMBL" id="QKKF02016774">
    <property type="protein sequence ID" value="RZF41440.1"/>
    <property type="molecule type" value="Genomic_DNA"/>
</dbReference>
<protein>
    <recommendedName>
        <fullName evidence="2">PH domain-containing protein</fullName>
    </recommendedName>
</protein>
<dbReference type="AlphaFoldDB" id="A0A482X7P2"/>
<dbReference type="Proteomes" id="UP000291343">
    <property type="component" value="Unassembled WGS sequence"/>
</dbReference>
<evidence type="ECO:0000256" key="1">
    <source>
        <dbReference type="SAM" id="MobiDB-lite"/>
    </source>
</evidence>
<comment type="caution">
    <text evidence="3">The sequence shown here is derived from an EMBL/GenBank/DDBJ whole genome shotgun (WGS) entry which is preliminary data.</text>
</comment>
<dbReference type="OrthoDB" id="6077994at2759"/>
<keyword evidence="4" id="KW-1185">Reference proteome</keyword>
<dbReference type="InParanoid" id="A0A482X7P2"/>
<gene>
    <name evidence="3" type="ORF">LSTR_LSTR000154</name>
</gene>
<sequence length="450" mass="50733">MRISVDLNLVIIYRTKSYAFGIFLPESKYRRAVLFLAGGSESDSQKWMSQIRSLLKPNLFPVTSDEFFVSFIDNKCSRNAGLYGTYGILSLSSSDMTIRDSNDGIIHVSWKWSQIEYAKLVIPSQNEKDTEKILILRLVSDCARKNAEDLELRLYCKSAVELQSAISRYRSAMLAFFTKSKVGHGSARQHRLMTSPLPPTPTRLLQLHGSAARRLSRSEGDLRHWSPLQHTSRAGNSSKCLPLPDDQPAEPSPLGKIAKTLISASFGLMLSTPGCSEPDTSHDYQNLSTDEDWQFVEYHDIECETDDLPELHFSFKSTISNRRESGSSITSGIYEEIDEEQSIKVDRNVQNSSEPKTDNIAPPPLPPRKSEFYNKILHRRFQKDEEKAHGRASIKSQNVVDCQMSRALSEPDYLPMSPGAFKQNSEDSYVVMKNLITHKKIIAAKPVSMS</sequence>
<feature type="region of interest" description="Disordered" evidence="1">
    <location>
        <begin position="341"/>
        <end position="369"/>
    </location>
</feature>
<evidence type="ECO:0000313" key="3">
    <source>
        <dbReference type="EMBL" id="RZF41440.1"/>
    </source>
</evidence>
<accession>A0A482X7P2</accession>
<evidence type="ECO:0000313" key="4">
    <source>
        <dbReference type="Proteomes" id="UP000291343"/>
    </source>
</evidence>
<reference evidence="3 4" key="1">
    <citation type="journal article" date="2017" name="Gigascience">
        <title>Genome sequence of the small brown planthopper, Laodelphax striatellus.</title>
        <authorList>
            <person name="Zhu J."/>
            <person name="Jiang F."/>
            <person name="Wang X."/>
            <person name="Yang P."/>
            <person name="Bao Y."/>
            <person name="Zhao W."/>
            <person name="Wang W."/>
            <person name="Lu H."/>
            <person name="Wang Q."/>
            <person name="Cui N."/>
            <person name="Li J."/>
            <person name="Chen X."/>
            <person name="Luo L."/>
            <person name="Yu J."/>
            <person name="Kang L."/>
            <person name="Cui F."/>
        </authorList>
    </citation>
    <scope>NUCLEOTIDE SEQUENCE [LARGE SCALE GENOMIC DNA]</scope>
    <source>
        <strain evidence="3">Lst14</strain>
    </source>
</reference>
<feature type="domain" description="PH" evidence="2">
    <location>
        <begin position="1"/>
        <end position="56"/>
    </location>
</feature>
<name>A0A482X7P2_LAOST</name>
<feature type="compositionally biased region" description="Polar residues" evidence="1">
    <location>
        <begin position="228"/>
        <end position="239"/>
    </location>
</feature>
<organism evidence="3 4">
    <name type="scientific">Laodelphax striatellus</name>
    <name type="common">Small brown planthopper</name>
    <name type="synonym">Delphax striatella</name>
    <dbReference type="NCBI Taxonomy" id="195883"/>
    <lineage>
        <taxon>Eukaryota</taxon>
        <taxon>Metazoa</taxon>
        <taxon>Ecdysozoa</taxon>
        <taxon>Arthropoda</taxon>
        <taxon>Hexapoda</taxon>
        <taxon>Insecta</taxon>
        <taxon>Pterygota</taxon>
        <taxon>Neoptera</taxon>
        <taxon>Paraneoptera</taxon>
        <taxon>Hemiptera</taxon>
        <taxon>Auchenorrhyncha</taxon>
        <taxon>Fulgoroidea</taxon>
        <taxon>Delphacidae</taxon>
        <taxon>Criomorphinae</taxon>
        <taxon>Laodelphax</taxon>
    </lineage>
</organism>